<dbReference type="SUPFAM" id="SSF49785">
    <property type="entry name" value="Galactose-binding domain-like"/>
    <property type="match status" value="1"/>
</dbReference>
<gene>
    <name evidence="14" type="ORF">ICJ84_06515</name>
</gene>
<dbReference type="InterPro" id="IPR017853">
    <property type="entry name" value="GH"/>
</dbReference>
<evidence type="ECO:0000256" key="3">
    <source>
        <dbReference type="ARBA" id="ARBA00001959"/>
    </source>
</evidence>
<dbReference type="InterPro" id="IPR006103">
    <property type="entry name" value="Glyco_hydro_2_cat"/>
</dbReference>
<dbReference type="PROSITE" id="PS00719">
    <property type="entry name" value="GLYCOSYL_HYDROL_F2_1"/>
    <property type="match status" value="1"/>
</dbReference>
<dbReference type="InterPro" id="IPR014718">
    <property type="entry name" value="GH-type_carb-bd"/>
</dbReference>
<evidence type="ECO:0000256" key="7">
    <source>
        <dbReference type="ARBA" id="ARBA00013303"/>
    </source>
</evidence>
<dbReference type="InterPro" id="IPR032312">
    <property type="entry name" value="LacZ_4"/>
</dbReference>
<name>A0A8J6UAP1_9FLAO</name>
<dbReference type="Proteomes" id="UP000602057">
    <property type="component" value="Unassembled WGS sequence"/>
</dbReference>
<dbReference type="InterPro" id="IPR036156">
    <property type="entry name" value="Beta-gal/glucu_dom_sf"/>
</dbReference>
<evidence type="ECO:0000256" key="10">
    <source>
        <dbReference type="ARBA" id="ARBA00023295"/>
    </source>
</evidence>
<dbReference type="EMBL" id="JACVXC010000002">
    <property type="protein sequence ID" value="MBD0835080.1"/>
    <property type="molecule type" value="Genomic_DNA"/>
</dbReference>
<dbReference type="GO" id="GO:0004565">
    <property type="term" value="F:beta-galactosidase activity"/>
    <property type="evidence" value="ECO:0007669"/>
    <property type="project" value="UniProtKB-EC"/>
</dbReference>
<evidence type="ECO:0000256" key="2">
    <source>
        <dbReference type="ARBA" id="ARBA00001913"/>
    </source>
</evidence>
<dbReference type="InterPro" id="IPR004199">
    <property type="entry name" value="B-gal_small/dom_5"/>
</dbReference>
<dbReference type="GO" id="GO:0009341">
    <property type="term" value="C:beta-galactosidase complex"/>
    <property type="evidence" value="ECO:0007669"/>
    <property type="project" value="InterPro"/>
</dbReference>
<evidence type="ECO:0000256" key="4">
    <source>
        <dbReference type="ARBA" id="ARBA00007401"/>
    </source>
</evidence>
<keyword evidence="9" id="KW-0106">Calcium</keyword>
<reference evidence="14" key="1">
    <citation type="journal article" date="2013" name="Int. J. Syst. Evol. Microbiol.">
        <title>Aestuariibaculum suncheonense gen. nov., sp. nov., a marine bacterium of the family Flavobacteriaceae isolated from a tidal flat and emended descriptions of the genera Gaetbulibacter and Tamlana.</title>
        <authorList>
            <person name="Jeong S.H."/>
            <person name="Park M.S."/>
            <person name="Jin H.M."/>
            <person name="Lee K."/>
            <person name="Park W."/>
            <person name="Jeon C.O."/>
        </authorList>
    </citation>
    <scope>NUCLEOTIDE SEQUENCE</scope>
    <source>
        <strain evidence="14">SC17</strain>
    </source>
</reference>
<dbReference type="PRINTS" id="PR00132">
    <property type="entry name" value="GLHYDRLASE2"/>
</dbReference>
<comment type="catalytic activity">
    <reaction evidence="1 12">
        <text>Hydrolysis of terminal non-reducing beta-D-galactose residues in beta-D-galactosides.</text>
        <dbReference type="EC" id="3.2.1.23"/>
    </reaction>
</comment>
<comment type="cofactor">
    <cofactor evidence="3">
        <name>Na(+)</name>
        <dbReference type="ChEBI" id="CHEBI:29101"/>
    </cofactor>
</comment>
<dbReference type="Gene3D" id="2.60.40.10">
    <property type="entry name" value="Immunoglobulins"/>
    <property type="match status" value="2"/>
</dbReference>
<keyword evidence="8 12" id="KW-0378">Hydrolase</keyword>
<dbReference type="SUPFAM" id="SSF51445">
    <property type="entry name" value="(Trans)glycosidases"/>
    <property type="match status" value="1"/>
</dbReference>
<comment type="subunit">
    <text evidence="5">Monomer.</text>
</comment>
<dbReference type="RefSeq" id="WP_188215574.1">
    <property type="nucleotide sequence ID" value="NZ_BAABGH010000010.1"/>
</dbReference>
<keyword evidence="15" id="KW-1185">Reference proteome</keyword>
<dbReference type="FunFam" id="3.20.20.80:FF:000018">
    <property type="entry name" value="Beta-galactosidase"/>
    <property type="match status" value="1"/>
</dbReference>
<organism evidence="14 15">
    <name type="scientific">Aestuariibaculum suncheonense</name>
    <dbReference type="NCBI Taxonomy" id="1028745"/>
    <lineage>
        <taxon>Bacteria</taxon>
        <taxon>Pseudomonadati</taxon>
        <taxon>Bacteroidota</taxon>
        <taxon>Flavobacteriia</taxon>
        <taxon>Flavobacteriales</taxon>
        <taxon>Flavobacteriaceae</taxon>
    </lineage>
</organism>
<dbReference type="InterPro" id="IPR006101">
    <property type="entry name" value="Glyco_hydro_2"/>
</dbReference>
<evidence type="ECO:0000256" key="8">
    <source>
        <dbReference type="ARBA" id="ARBA00022801"/>
    </source>
</evidence>
<evidence type="ECO:0000256" key="5">
    <source>
        <dbReference type="ARBA" id="ARBA00011245"/>
    </source>
</evidence>
<comment type="caution">
    <text evidence="14">The sequence shown here is derived from an EMBL/GenBank/DDBJ whole genome shotgun (WGS) entry which is preliminary data.</text>
</comment>
<dbReference type="InterPro" id="IPR050347">
    <property type="entry name" value="Bact_Beta-galactosidase"/>
</dbReference>
<reference evidence="14" key="2">
    <citation type="submission" date="2020-09" db="EMBL/GenBank/DDBJ databases">
        <authorList>
            <person name="Wu Z."/>
        </authorList>
    </citation>
    <scope>NUCLEOTIDE SEQUENCE</scope>
    <source>
        <strain evidence="14">SC17</strain>
    </source>
</reference>
<proteinExistence type="inferred from homology"/>
<comment type="similarity">
    <text evidence="4 12">Belongs to the glycosyl hydrolase 2 family.</text>
</comment>
<dbReference type="InterPro" id="IPR023232">
    <property type="entry name" value="Glyco_hydro_2_AS"/>
</dbReference>
<dbReference type="Pfam" id="PF02929">
    <property type="entry name" value="Bgal_small_N"/>
    <property type="match status" value="1"/>
</dbReference>
<comment type="cofactor">
    <cofactor evidence="2">
        <name>Ca(2+)</name>
        <dbReference type="ChEBI" id="CHEBI:29108"/>
    </cofactor>
</comment>
<dbReference type="AlphaFoldDB" id="A0A8J6UAP1"/>
<evidence type="ECO:0000256" key="12">
    <source>
        <dbReference type="RuleBase" id="RU361154"/>
    </source>
</evidence>
<sequence length="1087" mass="125036">MIHKSFKVIFFIYPVILLGQTLSWEDPSVNQINRLPTRATFYSYENESLAIENNRDHSKFYKSLNGNWQFFWSATPETSIIDFQELNFETSAWEEIDVPSNWEMRGYGKAIYTNTTYPFYNNYPYINHNDNPVGHYVKTFEIDKSWNSKDIILHFGGVSSAFYVWINGNLVGYSEDTRLPSEFDITPFIKIGSNKIAVKVYRWSDGSYLEDQDTWRLSGIEREVYLQAVPKVRISDFSIRTQLDADYQDAVLQIRPNFTVNIEDKFKERVGYFSNTPLTTVVDDWSFTVRLLDAQHNPVVSSKSMPLGTFLGEKHPARDQVYFGIMEMEVENPKKWSADEPYLYTLILSLKDNQGNLIEATSTKIGFRDLKIDEEGRFLVNGNPVKLVGVNRHDHNMINGKTVSRSDMEQDVQIIKKFNFNAVRTSHYPNDSYFYDLCDKYGLYVMDEANLETHGLGGKLSHDPAWANAFLERGIRMVQRDKNHPSIIIWSLGNESGMGPNHAAMSGWIKAIDPTRFVHYEGAQGVPSDPRYKKKYWPSDRGNPTDPSWVDMLSRMYPQPQELDDLIYDTRFDKRPVLMCEYAHAMGNSLGNYQEYWNVIYNHDRAMGGFIWDFIDQGILQKTNDGNTYFAYGGDFGDVPNDGSFCLNGIIASDRTPKPEIYEAKKVNQPVVISSVDISKGEFKIKSRHHAVSLSRYDLIWELIEDGNIVQSGKLPVMNIKPGEMQTINVPYKLIKNKKGREYFINIKGLLREDSLWAQKGYVVFQEQFQLNLGLGETLPSTESKLSLSISETDASLIIKNKTVTVEIDKETGLISTFNSEDIDVLSSPLQLNFWRAQTENDKAYRESSGKMDELDWRNAGKRFKPESLRIDDTDNTKIVVYVTGEIEHPKTKVDLRYTILGDGFLKVDFEVNIDKDSPDVPKIGMQFDISNVFENIEYYGKGPQANYQDRNTGAFLGVYKGHVNTMSYGYVLPQEYGNHMDTRWFTLKNNNDKGVMVKGELPLNFSVSPYSLENLDEAKHTYELENRNVLTVDVDLIQMGIGGDNTWSFKAEPHTEYKLKGSSYKYSFYLMPINKKSFDKLNYTKF</sequence>
<dbReference type="GO" id="GO:0005990">
    <property type="term" value="P:lactose catabolic process"/>
    <property type="evidence" value="ECO:0007669"/>
    <property type="project" value="TreeGrafter"/>
</dbReference>
<dbReference type="GO" id="GO:0030246">
    <property type="term" value="F:carbohydrate binding"/>
    <property type="evidence" value="ECO:0007669"/>
    <property type="project" value="InterPro"/>
</dbReference>
<dbReference type="Pfam" id="PF16353">
    <property type="entry name" value="LacZ_4"/>
    <property type="match status" value="1"/>
</dbReference>
<evidence type="ECO:0000256" key="9">
    <source>
        <dbReference type="ARBA" id="ARBA00022837"/>
    </source>
</evidence>
<dbReference type="InterPro" id="IPR006104">
    <property type="entry name" value="Glyco_hydro_2_N"/>
</dbReference>
<dbReference type="Gene3D" id="3.20.20.80">
    <property type="entry name" value="Glycosidases"/>
    <property type="match status" value="1"/>
</dbReference>
<dbReference type="PANTHER" id="PTHR46323">
    <property type="entry name" value="BETA-GALACTOSIDASE"/>
    <property type="match status" value="1"/>
</dbReference>
<dbReference type="InterPro" id="IPR011013">
    <property type="entry name" value="Gal_mutarotase_sf_dom"/>
</dbReference>
<evidence type="ECO:0000256" key="11">
    <source>
        <dbReference type="ARBA" id="ARBA00032230"/>
    </source>
</evidence>
<evidence type="ECO:0000259" key="13">
    <source>
        <dbReference type="SMART" id="SM01038"/>
    </source>
</evidence>
<dbReference type="PROSITE" id="PS00608">
    <property type="entry name" value="GLYCOSYL_HYDROL_F2_2"/>
    <property type="match status" value="1"/>
</dbReference>
<evidence type="ECO:0000313" key="14">
    <source>
        <dbReference type="EMBL" id="MBD0835080.1"/>
    </source>
</evidence>
<dbReference type="EC" id="3.2.1.23" evidence="6 12"/>
<dbReference type="Gene3D" id="2.60.120.260">
    <property type="entry name" value="Galactose-binding domain-like"/>
    <property type="match status" value="1"/>
</dbReference>
<evidence type="ECO:0000256" key="6">
    <source>
        <dbReference type="ARBA" id="ARBA00012756"/>
    </source>
</evidence>
<protein>
    <recommendedName>
        <fullName evidence="7 12">Beta-galactosidase</fullName>
        <ecNumber evidence="6 12">3.2.1.23</ecNumber>
    </recommendedName>
    <alternativeName>
        <fullName evidence="11 12">Lactase</fullName>
    </alternativeName>
</protein>
<keyword evidence="10 12" id="KW-0326">Glycosidase</keyword>
<accession>A0A8J6UAP1</accession>
<dbReference type="Pfam" id="PF02836">
    <property type="entry name" value="Glyco_hydro_2_C"/>
    <property type="match status" value="1"/>
</dbReference>
<dbReference type="PANTHER" id="PTHR46323:SF2">
    <property type="entry name" value="BETA-GALACTOSIDASE"/>
    <property type="match status" value="1"/>
</dbReference>
<dbReference type="SMART" id="SM01038">
    <property type="entry name" value="Bgal_small_N"/>
    <property type="match status" value="1"/>
</dbReference>
<dbReference type="InterPro" id="IPR023230">
    <property type="entry name" value="Glyco_hydro_2_CS"/>
</dbReference>
<evidence type="ECO:0000256" key="1">
    <source>
        <dbReference type="ARBA" id="ARBA00001412"/>
    </source>
</evidence>
<evidence type="ECO:0000313" key="15">
    <source>
        <dbReference type="Proteomes" id="UP000602057"/>
    </source>
</evidence>
<dbReference type="SUPFAM" id="SSF49303">
    <property type="entry name" value="beta-Galactosidase/glucuronidase domain"/>
    <property type="match status" value="2"/>
</dbReference>
<dbReference type="Pfam" id="PF02837">
    <property type="entry name" value="Glyco_hydro_2_N"/>
    <property type="match status" value="1"/>
</dbReference>
<dbReference type="Pfam" id="PF00703">
    <property type="entry name" value="Glyco_hydro_2"/>
    <property type="match status" value="1"/>
</dbReference>
<dbReference type="Gene3D" id="2.70.98.10">
    <property type="match status" value="1"/>
</dbReference>
<dbReference type="InterPro" id="IPR006102">
    <property type="entry name" value="Ig-like_GH2"/>
</dbReference>
<feature type="domain" description="Beta galactosidase small chain/" evidence="13">
    <location>
        <begin position="798"/>
        <end position="1072"/>
    </location>
</feature>
<dbReference type="SUPFAM" id="SSF74650">
    <property type="entry name" value="Galactose mutarotase-like"/>
    <property type="match status" value="1"/>
</dbReference>
<dbReference type="InterPro" id="IPR008979">
    <property type="entry name" value="Galactose-bd-like_sf"/>
</dbReference>
<dbReference type="InterPro" id="IPR013783">
    <property type="entry name" value="Ig-like_fold"/>
</dbReference>